<evidence type="ECO:0000256" key="1">
    <source>
        <dbReference type="SAM" id="Phobius"/>
    </source>
</evidence>
<keyword evidence="1" id="KW-1133">Transmembrane helix</keyword>
<evidence type="ECO:0000313" key="3">
    <source>
        <dbReference type="Proteomes" id="UP000584867"/>
    </source>
</evidence>
<feature type="transmembrane region" description="Helical" evidence="1">
    <location>
        <begin position="6"/>
        <end position="23"/>
    </location>
</feature>
<gene>
    <name evidence="2" type="ORF">HDF15_003184</name>
</gene>
<dbReference type="Proteomes" id="UP000584867">
    <property type="component" value="Unassembled WGS sequence"/>
</dbReference>
<name>A0A7W7ZRJ1_9BACT</name>
<protein>
    <submittedName>
        <fullName evidence="2">Uncharacterized protein</fullName>
    </submittedName>
</protein>
<reference evidence="2 3" key="1">
    <citation type="submission" date="2020-08" db="EMBL/GenBank/DDBJ databases">
        <title>Genomic Encyclopedia of Type Strains, Phase IV (KMG-V): Genome sequencing to study the core and pangenomes of soil and plant-associated prokaryotes.</title>
        <authorList>
            <person name="Whitman W."/>
        </authorList>
    </citation>
    <scope>NUCLEOTIDE SEQUENCE [LARGE SCALE GENOMIC DNA]</scope>
    <source>
        <strain evidence="2 3">X5P3</strain>
    </source>
</reference>
<organism evidence="2 3">
    <name type="scientific">Granulicella mallensis</name>
    <dbReference type="NCBI Taxonomy" id="940614"/>
    <lineage>
        <taxon>Bacteria</taxon>
        <taxon>Pseudomonadati</taxon>
        <taxon>Acidobacteriota</taxon>
        <taxon>Terriglobia</taxon>
        <taxon>Terriglobales</taxon>
        <taxon>Acidobacteriaceae</taxon>
        <taxon>Granulicella</taxon>
    </lineage>
</organism>
<accession>A0A7W7ZRJ1</accession>
<dbReference type="RefSeq" id="WP_184257041.1">
    <property type="nucleotide sequence ID" value="NZ_JACHIO010000013.1"/>
</dbReference>
<sequence length="136" mass="15255">MRFHPRHYILIIVILALGVFNFYRSRHLRPQPASSQPGLSVTHTVPPESAAAWNAFDKVAALRDAPDAQFQPALQALQQQIETTQPPSAAADVDGCKTWLMFYRQSVLHPSSDPTWHTRSTQHLNACMKTHQDSGQ</sequence>
<dbReference type="AlphaFoldDB" id="A0A7W7ZRJ1"/>
<proteinExistence type="predicted"/>
<keyword evidence="1" id="KW-0472">Membrane</keyword>
<comment type="caution">
    <text evidence="2">The sequence shown here is derived from an EMBL/GenBank/DDBJ whole genome shotgun (WGS) entry which is preliminary data.</text>
</comment>
<dbReference type="EMBL" id="JACHIO010000013">
    <property type="protein sequence ID" value="MBB5064822.1"/>
    <property type="molecule type" value="Genomic_DNA"/>
</dbReference>
<evidence type="ECO:0000313" key="2">
    <source>
        <dbReference type="EMBL" id="MBB5064822.1"/>
    </source>
</evidence>
<keyword evidence="1" id="KW-0812">Transmembrane</keyword>